<feature type="binding site" evidence="7">
    <location>
        <position position="167"/>
    </location>
    <ligand>
        <name>IMP</name>
        <dbReference type="ChEBI" id="CHEBI:58053"/>
        <note>ligand shared between dimeric partners</note>
    </ligand>
</feature>
<feature type="binding site" description="in other chain" evidence="7">
    <location>
        <begin position="58"/>
        <end position="61"/>
    </location>
    <ligand>
        <name>IMP</name>
        <dbReference type="ChEBI" id="CHEBI:58053"/>
        <note>ligand shared between dimeric partners</note>
    </ligand>
</feature>
<dbReference type="AlphaFoldDB" id="A0A101HHZ1"/>
<comment type="similarity">
    <text evidence="7">Belongs to the adenylosuccinate synthetase family.</text>
</comment>
<name>A0A101HHZ1_9BACT</name>
<comment type="function">
    <text evidence="7">Plays an important role in the de novo pathway of purine nucleotide biosynthesis. Catalyzes the first committed step in the biosynthesis of AMP from IMP.</text>
</comment>
<dbReference type="Proteomes" id="UP000053904">
    <property type="component" value="Unassembled WGS sequence"/>
</dbReference>
<feature type="binding site" description="in other chain" evidence="7">
    <location>
        <position position="343"/>
    </location>
    <ligand>
        <name>IMP</name>
        <dbReference type="ChEBI" id="CHEBI:58053"/>
        <note>ligand shared between dimeric partners</note>
    </ligand>
</feature>
<feature type="binding site" description="in other chain" evidence="7">
    <location>
        <position position="153"/>
    </location>
    <ligand>
        <name>IMP</name>
        <dbReference type="ChEBI" id="CHEBI:58053"/>
        <note>ligand shared between dimeric partners</note>
    </ligand>
</feature>
<proteinExistence type="inferred from homology"/>
<comment type="subunit">
    <text evidence="7">Homodimer.</text>
</comment>
<dbReference type="InterPro" id="IPR042110">
    <property type="entry name" value="Adenylosuccinate_synth_dom2"/>
</dbReference>
<feature type="binding site" evidence="7">
    <location>
        <begin position="60"/>
        <end position="62"/>
    </location>
    <ligand>
        <name>GTP</name>
        <dbReference type="ChEBI" id="CHEBI:37565"/>
    </ligand>
</feature>
<reference evidence="9" key="1">
    <citation type="journal article" date="2015" name="MBio">
        <title>Genome-Resolved Metagenomic Analysis Reveals Roles for Candidate Phyla and Other Microbial Community Members in Biogeochemical Transformations in Oil Reservoirs.</title>
        <authorList>
            <person name="Hu P."/>
            <person name="Tom L."/>
            <person name="Singh A."/>
            <person name="Thomas B.C."/>
            <person name="Baker B.J."/>
            <person name="Piceno Y.M."/>
            <person name="Andersen G.L."/>
            <person name="Banfield J.F."/>
        </authorList>
    </citation>
    <scope>NUCLEOTIDE SEQUENCE [LARGE SCALE GENOMIC DNA]</scope>
</reference>
<sequence>MTNLEKSLNKKGRRPNSVAVIGALFGDEGKGRITDELTNYFLKNFGEVIAYRDNGGSNAGHTISVDDKSMGLHQVGSGILQKGCTVVLGKGMVIHPIDLIEELNEVKKVFELDELPAKFMIDEMAFLNLDTHRAFEEVLKGRGKSKFTYKAATGRGISPSYADVLFRNPVRMRDLISDVWEEKLSQHYQLYSEWIKGMGADPEKVHVNRFNSEPVLLGSKEEFLSNLENIRLELKQYVSPMFEYITKHWESETPFIFEKAQGIGVEYRWGAYPDVSCSDCTVYGVTYSTEGAVIADDISSRIGVIKSTYTSSVGSRNIPTFMEEKLAKKIRDDANEYGTTTGRPRDIAYLDLPMLKYFCKVGGIEELAYTHMDIVYDEPVKVCTEYMKDGKESYYRPDQLHLNYIEPKYKEFKPWDSSQFKDGDIPKEAQTFMDYISDFTDTTPSVITYGPKRHDTLVT</sequence>
<dbReference type="EC" id="6.3.4.4" evidence="7"/>
<gene>
    <name evidence="7" type="primary">purA</name>
    <name evidence="8" type="ORF">XD93_0456</name>
</gene>
<feature type="binding site" description="in other chain" evidence="7">
    <location>
        <begin position="27"/>
        <end position="30"/>
    </location>
    <ligand>
        <name>IMP</name>
        <dbReference type="ChEBI" id="CHEBI:58053"/>
        <note>ligand shared between dimeric partners</note>
    </ligand>
</feature>
<keyword evidence="3 7" id="KW-0547">Nucleotide-binding</keyword>
<keyword evidence="2 7" id="KW-0479">Metal-binding</keyword>
<evidence type="ECO:0000256" key="6">
    <source>
        <dbReference type="ARBA" id="ARBA00023134"/>
    </source>
</evidence>
<dbReference type="Gene3D" id="3.90.170.10">
    <property type="entry name" value="Adenylosuccinate Synthetase, subunit A, domain 3"/>
    <property type="match status" value="1"/>
</dbReference>
<feature type="binding site" evidence="7">
    <location>
        <begin position="371"/>
        <end position="373"/>
    </location>
    <ligand>
        <name>GTP</name>
        <dbReference type="ChEBI" id="CHEBI:37565"/>
    </ligand>
</feature>
<evidence type="ECO:0000313" key="9">
    <source>
        <dbReference type="Proteomes" id="UP000053904"/>
    </source>
</evidence>
<dbReference type="GO" id="GO:0000287">
    <property type="term" value="F:magnesium ion binding"/>
    <property type="evidence" value="ECO:0007669"/>
    <property type="project" value="UniProtKB-UniRule"/>
</dbReference>
<evidence type="ECO:0000256" key="2">
    <source>
        <dbReference type="ARBA" id="ARBA00022723"/>
    </source>
</evidence>
<keyword evidence="1 7" id="KW-0436">Ligase</keyword>
<dbReference type="InterPro" id="IPR027417">
    <property type="entry name" value="P-loop_NTPase"/>
</dbReference>
<dbReference type="SMART" id="SM00788">
    <property type="entry name" value="Adenylsucc_synt"/>
    <property type="match status" value="1"/>
</dbReference>
<dbReference type="SUPFAM" id="SSF52540">
    <property type="entry name" value="P-loop containing nucleoside triphosphate hydrolases"/>
    <property type="match status" value="1"/>
</dbReference>
<dbReference type="Gene3D" id="1.10.300.10">
    <property type="entry name" value="Adenylosuccinate Synthetase, subunit A, domain 2"/>
    <property type="match status" value="1"/>
</dbReference>
<comment type="cofactor">
    <cofactor evidence="7">
        <name>Mg(2+)</name>
        <dbReference type="ChEBI" id="CHEBI:18420"/>
    </cofactor>
    <text evidence="7">Binds 1 Mg(2+) ion per subunit.</text>
</comment>
<keyword evidence="4 7" id="KW-0658">Purine biosynthesis</keyword>
<dbReference type="InterPro" id="IPR001114">
    <property type="entry name" value="Adenylosuccinate_synthetase"/>
</dbReference>
<comment type="caution">
    <text evidence="8">The sequence shown here is derived from an EMBL/GenBank/DDBJ whole genome shotgun (WGS) entry which is preliminary data.</text>
</comment>
<feature type="binding site" evidence="7">
    <location>
        <position position="345"/>
    </location>
    <ligand>
        <name>GTP</name>
        <dbReference type="ChEBI" id="CHEBI:37565"/>
    </ligand>
</feature>
<comment type="caution">
    <text evidence="7">Lacks conserved residue(s) required for the propagation of feature annotation.</text>
</comment>
<keyword evidence="5 7" id="KW-0460">Magnesium</keyword>
<organism evidence="8 9">
    <name type="scientific">candidate division WS6 bacterium 34_10</name>
    <dbReference type="NCBI Taxonomy" id="1641389"/>
    <lineage>
        <taxon>Bacteria</taxon>
        <taxon>Candidatus Dojkabacteria</taxon>
    </lineage>
</organism>
<evidence type="ECO:0000313" key="8">
    <source>
        <dbReference type="EMBL" id="KUK77239.1"/>
    </source>
</evidence>
<feature type="active site" description="Proton acceptor" evidence="7">
    <location>
        <position position="27"/>
    </location>
</feature>
<evidence type="ECO:0000256" key="1">
    <source>
        <dbReference type="ARBA" id="ARBA00022598"/>
    </source>
</evidence>
<feature type="binding site" evidence="7">
    <location>
        <position position="27"/>
    </location>
    <ligand>
        <name>Mg(2+)</name>
        <dbReference type="ChEBI" id="CHEBI:18420"/>
    </ligand>
</feature>
<feature type="binding site" description="in other chain" evidence="7">
    <location>
        <position position="261"/>
    </location>
    <ligand>
        <name>IMP</name>
        <dbReference type="ChEBI" id="CHEBI:58053"/>
        <note>ligand shared between dimeric partners</note>
    </ligand>
</feature>
<evidence type="ECO:0000256" key="7">
    <source>
        <dbReference type="HAMAP-Rule" id="MF_00011"/>
    </source>
</evidence>
<evidence type="ECO:0000256" key="5">
    <source>
        <dbReference type="ARBA" id="ARBA00022842"/>
    </source>
</evidence>
<dbReference type="GO" id="GO:0005525">
    <property type="term" value="F:GTP binding"/>
    <property type="evidence" value="ECO:0007669"/>
    <property type="project" value="UniProtKB-UniRule"/>
</dbReference>
<keyword evidence="6 7" id="KW-0342">GTP-binding</keyword>
<dbReference type="HAMAP" id="MF_00011">
    <property type="entry name" value="Adenylosucc_synth"/>
    <property type="match status" value="1"/>
</dbReference>
<dbReference type="UniPathway" id="UPA00075">
    <property type="reaction ID" value="UER00335"/>
</dbReference>
<dbReference type="GO" id="GO:0005737">
    <property type="term" value="C:cytoplasm"/>
    <property type="evidence" value="ECO:0007669"/>
    <property type="project" value="UniProtKB-SubCell"/>
</dbReference>
<protein>
    <recommendedName>
        <fullName evidence="7">Adenylosuccinate synthetase</fullName>
        <shortName evidence="7">AMPSase</shortName>
        <shortName evidence="7">AdSS</shortName>
        <ecNumber evidence="7">6.3.4.4</ecNumber>
    </recommendedName>
    <alternativeName>
        <fullName evidence="7">IMP--aspartate ligase</fullName>
    </alternativeName>
</protein>
<feature type="binding site" evidence="7">
    <location>
        <position position="60"/>
    </location>
    <ligand>
        <name>Mg(2+)</name>
        <dbReference type="ChEBI" id="CHEBI:18420"/>
    </ligand>
</feature>
<dbReference type="PATRIC" id="fig|1641389.3.peg.535"/>
<dbReference type="InterPro" id="IPR042109">
    <property type="entry name" value="Adenylosuccinate_synth_dom1"/>
</dbReference>
<dbReference type="PANTHER" id="PTHR11846">
    <property type="entry name" value="ADENYLOSUCCINATE SYNTHETASE"/>
    <property type="match status" value="1"/>
</dbReference>
<comment type="catalytic activity">
    <reaction evidence="7">
        <text>IMP + L-aspartate + GTP = N(6)-(1,2-dicarboxyethyl)-AMP + GDP + phosphate + 2 H(+)</text>
        <dbReference type="Rhea" id="RHEA:15753"/>
        <dbReference type="ChEBI" id="CHEBI:15378"/>
        <dbReference type="ChEBI" id="CHEBI:29991"/>
        <dbReference type="ChEBI" id="CHEBI:37565"/>
        <dbReference type="ChEBI" id="CHEBI:43474"/>
        <dbReference type="ChEBI" id="CHEBI:57567"/>
        <dbReference type="ChEBI" id="CHEBI:58053"/>
        <dbReference type="ChEBI" id="CHEBI:58189"/>
        <dbReference type="EC" id="6.3.4.4"/>
    </reaction>
</comment>
<dbReference type="Gene3D" id="3.40.440.10">
    <property type="entry name" value="Adenylosuccinate Synthetase, subunit A, domain 1"/>
    <property type="match status" value="1"/>
</dbReference>
<dbReference type="Pfam" id="PF00709">
    <property type="entry name" value="Adenylsucc_synt"/>
    <property type="match status" value="1"/>
</dbReference>
<feature type="active site" description="Proton donor" evidence="7">
    <location>
        <position position="61"/>
    </location>
</feature>
<feature type="binding site" evidence="7">
    <location>
        <begin position="448"/>
        <end position="450"/>
    </location>
    <ligand>
        <name>GTP</name>
        <dbReference type="ChEBI" id="CHEBI:37565"/>
    </ligand>
</feature>
<dbReference type="PANTHER" id="PTHR11846:SF0">
    <property type="entry name" value="ADENYLOSUCCINATE SYNTHETASE"/>
    <property type="match status" value="1"/>
</dbReference>
<feature type="binding site" evidence="7">
    <location>
        <begin position="26"/>
        <end position="32"/>
    </location>
    <ligand>
        <name>GTP</name>
        <dbReference type="ChEBI" id="CHEBI:37565"/>
    </ligand>
</feature>
<feature type="binding site" evidence="7">
    <location>
        <begin position="339"/>
        <end position="345"/>
    </location>
    <ligand>
        <name>substrate</name>
    </ligand>
</feature>
<accession>A0A101HHZ1</accession>
<dbReference type="GO" id="GO:0044208">
    <property type="term" value="P:'de novo' AMP biosynthetic process"/>
    <property type="evidence" value="ECO:0007669"/>
    <property type="project" value="UniProtKB-UniRule"/>
</dbReference>
<evidence type="ECO:0000256" key="4">
    <source>
        <dbReference type="ARBA" id="ARBA00022755"/>
    </source>
</evidence>
<keyword evidence="7" id="KW-0963">Cytoplasm</keyword>
<dbReference type="InterPro" id="IPR042111">
    <property type="entry name" value="Adenylosuccinate_synth_dom3"/>
</dbReference>
<comment type="pathway">
    <text evidence="7">Purine metabolism; AMP biosynthesis via de novo pathway; AMP from IMP: step 1/2.</text>
</comment>
<dbReference type="GO" id="GO:0004019">
    <property type="term" value="F:adenylosuccinate synthase activity"/>
    <property type="evidence" value="ECO:0007669"/>
    <property type="project" value="UniProtKB-UniRule"/>
</dbReference>
<comment type="subcellular location">
    <subcellularLocation>
        <location evidence="7">Cytoplasm</location>
    </subcellularLocation>
</comment>
<dbReference type="GO" id="GO:0046040">
    <property type="term" value="P:IMP metabolic process"/>
    <property type="evidence" value="ECO:0007669"/>
    <property type="project" value="TreeGrafter"/>
</dbReference>
<dbReference type="EMBL" id="LGGO01000052">
    <property type="protein sequence ID" value="KUK77239.1"/>
    <property type="molecule type" value="Genomic_DNA"/>
</dbReference>
<evidence type="ECO:0000256" key="3">
    <source>
        <dbReference type="ARBA" id="ARBA00022741"/>
    </source>
</evidence>